<dbReference type="CDD" id="cd01109">
    <property type="entry name" value="HTH_YyaN"/>
    <property type="match status" value="1"/>
</dbReference>
<reference evidence="3 4" key="1">
    <citation type="journal article" date="2019" name="Anaerobe">
        <title>Detection of Robinsoniella peoriensis in multiple bone samples of a trauma patient.</title>
        <authorList>
            <person name="Schrottner P."/>
            <person name="Hartwich K."/>
            <person name="Bunk B."/>
            <person name="Schober I."/>
            <person name="Helbig S."/>
            <person name="Rudolph W.W."/>
            <person name="Gunzer F."/>
        </authorList>
    </citation>
    <scope>NUCLEOTIDE SEQUENCE [LARGE SCALE GENOMIC DNA]</scope>
    <source>
        <strain evidence="3 4">DSM 106044</strain>
    </source>
</reference>
<dbReference type="InterPro" id="IPR000551">
    <property type="entry name" value="MerR-type_HTH_dom"/>
</dbReference>
<dbReference type="SMART" id="SM00422">
    <property type="entry name" value="HTH_MERR"/>
    <property type="match status" value="1"/>
</dbReference>
<evidence type="ECO:0000256" key="1">
    <source>
        <dbReference type="ARBA" id="ARBA00023125"/>
    </source>
</evidence>
<name>A0A4U8Q0K3_9FIRM</name>
<sequence length="136" mass="16161">MEYSVKQVSEKLGISVYTLHYYDKEGLLPFIKKKENGTRVFTEGDVEWVDMILALREIDMPIAKIKEYISLLVQGEVTLSQRRTLITQYREYLEYRMQAMKKCLDITSRKLNEYDKGVLDILDEKEGIREEKERKI</sequence>
<dbReference type="PROSITE" id="PS50937">
    <property type="entry name" value="HTH_MERR_2"/>
    <property type="match status" value="1"/>
</dbReference>
<gene>
    <name evidence="3" type="primary">adhR_4</name>
    <name evidence="3" type="ORF">DSM106044_04952</name>
</gene>
<dbReference type="GO" id="GO:0003677">
    <property type="term" value="F:DNA binding"/>
    <property type="evidence" value="ECO:0007669"/>
    <property type="project" value="UniProtKB-KW"/>
</dbReference>
<dbReference type="EMBL" id="QGQD01000101">
    <property type="protein sequence ID" value="TLC98211.1"/>
    <property type="molecule type" value="Genomic_DNA"/>
</dbReference>
<evidence type="ECO:0000313" key="4">
    <source>
        <dbReference type="Proteomes" id="UP000306509"/>
    </source>
</evidence>
<dbReference type="GO" id="GO:0003700">
    <property type="term" value="F:DNA-binding transcription factor activity"/>
    <property type="evidence" value="ECO:0007669"/>
    <property type="project" value="InterPro"/>
</dbReference>
<dbReference type="RefSeq" id="WP_027293791.1">
    <property type="nucleotide sequence ID" value="NZ_CABMJZ010000005.1"/>
</dbReference>
<feature type="domain" description="HTH merR-type" evidence="2">
    <location>
        <begin position="1"/>
        <end position="71"/>
    </location>
</feature>
<dbReference type="PANTHER" id="PTHR30204">
    <property type="entry name" value="REDOX-CYCLING DRUG-SENSING TRANSCRIPTIONAL ACTIVATOR SOXR"/>
    <property type="match status" value="1"/>
</dbReference>
<dbReference type="AlphaFoldDB" id="A0A4U8Q0K3"/>
<dbReference type="Proteomes" id="UP000306509">
    <property type="component" value="Unassembled WGS sequence"/>
</dbReference>
<dbReference type="SUPFAM" id="SSF46955">
    <property type="entry name" value="Putative DNA-binding domain"/>
    <property type="match status" value="1"/>
</dbReference>
<dbReference type="InterPro" id="IPR009061">
    <property type="entry name" value="DNA-bd_dom_put_sf"/>
</dbReference>
<dbReference type="Pfam" id="PF13411">
    <property type="entry name" value="MerR_1"/>
    <property type="match status" value="1"/>
</dbReference>
<proteinExistence type="predicted"/>
<evidence type="ECO:0000259" key="2">
    <source>
        <dbReference type="PROSITE" id="PS50937"/>
    </source>
</evidence>
<comment type="caution">
    <text evidence="3">The sequence shown here is derived from an EMBL/GenBank/DDBJ whole genome shotgun (WGS) entry which is preliminary data.</text>
</comment>
<dbReference type="OrthoDB" id="9811174at2"/>
<dbReference type="STRING" id="180332.GCA_000797495_03740"/>
<accession>A0A4U8Q0K3</accession>
<dbReference type="InterPro" id="IPR047057">
    <property type="entry name" value="MerR_fam"/>
</dbReference>
<dbReference type="Gene3D" id="1.10.1660.10">
    <property type="match status" value="1"/>
</dbReference>
<organism evidence="3 4">
    <name type="scientific">Robinsoniella peoriensis</name>
    <dbReference type="NCBI Taxonomy" id="180332"/>
    <lineage>
        <taxon>Bacteria</taxon>
        <taxon>Bacillati</taxon>
        <taxon>Bacillota</taxon>
        <taxon>Clostridia</taxon>
        <taxon>Lachnospirales</taxon>
        <taxon>Lachnospiraceae</taxon>
        <taxon>Robinsoniella</taxon>
    </lineage>
</organism>
<evidence type="ECO:0000313" key="3">
    <source>
        <dbReference type="EMBL" id="TLC98211.1"/>
    </source>
</evidence>
<keyword evidence="1" id="KW-0238">DNA-binding</keyword>
<keyword evidence="4" id="KW-1185">Reference proteome</keyword>
<protein>
    <submittedName>
        <fullName evidence="3">HTH-type transcriptional regulator AdhR</fullName>
    </submittedName>
</protein>
<dbReference type="PANTHER" id="PTHR30204:SF82">
    <property type="entry name" value="TRANSCRIPTIONAL REGULATOR, MERR FAMILY"/>
    <property type="match status" value="1"/>
</dbReference>